<evidence type="ECO:0000256" key="3">
    <source>
        <dbReference type="ARBA" id="ARBA00023163"/>
    </source>
</evidence>
<dbReference type="Gene3D" id="1.10.10.10">
    <property type="entry name" value="Winged helix-like DNA-binding domain superfamily/Winged helix DNA-binding domain"/>
    <property type="match status" value="1"/>
</dbReference>
<dbReference type="InterPro" id="IPR036390">
    <property type="entry name" value="WH_DNA-bd_sf"/>
</dbReference>
<evidence type="ECO:0000313" key="5">
    <source>
        <dbReference type="EMBL" id="MTB71044.1"/>
    </source>
</evidence>
<keyword evidence="1" id="KW-0805">Transcription regulation</keyword>
<comment type="caution">
    <text evidence="5">The sequence shown here is derived from an EMBL/GenBank/DDBJ whole genome shotgun (WGS) entry which is preliminary data.</text>
</comment>
<dbReference type="PROSITE" id="PS50987">
    <property type="entry name" value="HTH_ARSR_2"/>
    <property type="match status" value="1"/>
</dbReference>
<accession>A0A6I3I4D9</accession>
<evidence type="ECO:0000256" key="1">
    <source>
        <dbReference type="ARBA" id="ARBA00023015"/>
    </source>
</evidence>
<dbReference type="PRINTS" id="PR00778">
    <property type="entry name" value="HTHARSR"/>
</dbReference>
<dbReference type="Pfam" id="PF01022">
    <property type="entry name" value="HTH_5"/>
    <property type="match status" value="1"/>
</dbReference>
<protein>
    <submittedName>
        <fullName evidence="5">Metalloregulator ArsR/SmtB family transcription factor</fullName>
    </submittedName>
</protein>
<dbReference type="PANTHER" id="PTHR43132:SF8">
    <property type="entry name" value="HTH-TYPE TRANSCRIPTIONAL REGULATOR KMTR"/>
    <property type="match status" value="1"/>
</dbReference>
<feature type="domain" description="HTH arsR-type" evidence="4">
    <location>
        <begin position="13"/>
        <end position="107"/>
    </location>
</feature>
<dbReference type="GO" id="GO:0003700">
    <property type="term" value="F:DNA-binding transcription factor activity"/>
    <property type="evidence" value="ECO:0007669"/>
    <property type="project" value="InterPro"/>
</dbReference>
<keyword evidence="6" id="KW-1185">Reference proteome</keyword>
<dbReference type="InterPro" id="IPR011991">
    <property type="entry name" value="ArsR-like_HTH"/>
</dbReference>
<keyword evidence="3" id="KW-0804">Transcription</keyword>
<dbReference type="CDD" id="cd00090">
    <property type="entry name" value="HTH_ARSR"/>
    <property type="match status" value="1"/>
</dbReference>
<sequence length="113" mass="12674">MDDALSRYDRDDIECDDFARAAAMFALMGSPVRVQLLWRLAEREHDVTSLADALGVSVATASHHLGRLRLSGLVSHRADGRRQVYSLDDPHLVHLVSDGVDHFADLRRRGRRA</sequence>
<dbReference type="NCBIfam" id="NF033788">
    <property type="entry name" value="HTH_metalloreg"/>
    <property type="match status" value="1"/>
</dbReference>
<evidence type="ECO:0000313" key="6">
    <source>
        <dbReference type="Proteomes" id="UP000431092"/>
    </source>
</evidence>
<dbReference type="Proteomes" id="UP000431092">
    <property type="component" value="Unassembled WGS sequence"/>
</dbReference>
<dbReference type="EMBL" id="WLVL01000017">
    <property type="protein sequence ID" value="MTB71044.1"/>
    <property type="molecule type" value="Genomic_DNA"/>
</dbReference>
<dbReference type="SMART" id="SM00418">
    <property type="entry name" value="HTH_ARSR"/>
    <property type="match status" value="1"/>
</dbReference>
<dbReference type="InterPro" id="IPR001845">
    <property type="entry name" value="HTH_ArsR_DNA-bd_dom"/>
</dbReference>
<dbReference type="SUPFAM" id="SSF46785">
    <property type="entry name" value="Winged helix' DNA-binding domain"/>
    <property type="match status" value="1"/>
</dbReference>
<name>A0A6I3I4D9_9MICO</name>
<keyword evidence="2" id="KW-0238">DNA-binding</keyword>
<dbReference type="GO" id="GO:0003677">
    <property type="term" value="F:DNA binding"/>
    <property type="evidence" value="ECO:0007669"/>
    <property type="project" value="UniProtKB-KW"/>
</dbReference>
<gene>
    <name evidence="5" type="ORF">GGG17_03460</name>
</gene>
<evidence type="ECO:0000259" key="4">
    <source>
        <dbReference type="PROSITE" id="PS50987"/>
    </source>
</evidence>
<dbReference type="RefSeq" id="WP_154592397.1">
    <property type="nucleotide sequence ID" value="NZ_WLVL01000017.1"/>
</dbReference>
<dbReference type="InterPro" id="IPR036388">
    <property type="entry name" value="WH-like_DNA-bd_sf"/>
</dbReference>
<organism evidence="5 6">
    <name type="scientific">Arsenicicoccus cauae</name>
    <dbReference type="NCBI Taxonomy" id="2663847"/>
    <lineage>
        <taxon>Bacteria</taxon>
        <taxon>Bacillati</taxon>
        <taxon>Actinomycetota</taxon>
        <taxon>Actinomycetes</taxon>
        <taxon>Micrococcales</taxon>
        <taxon>Intrasporangiaceae</taxon>
        <taxon>Arsenicicoccus</taxon>
    </lineage>
</organism>
<reference evidence="5 6" key="1">
    <citation type="submission" date="2019-11" db="EMBL/GenBank/DDBJ databases">
        <title>Whole genome sequencing identifies a novel species of the genus Arsenicicoccus isolated from human blood.</title>
        <authorList>
            <person name="Jeong J.H."/>
            <person name="Kweon O.J."/>
            <person name="Kim H.R."/>
            <person name="Kim T.-H."/>
            <person name="Ha S.-M."/>
            <person name="Lee M.-K."/>
        </authorList>
    </citation>
    <scope>NUCLEOTIDE SEQUENCE [LARGE SCALE GENOMIC DNA]</scope>
    <source>
        <strain evidence="5 6">MKL-02</strain>
    </source>
</reference>
<proteinExistence type="predicted"/>
<evidence type="ECO:0000256" key="2">
    <source>
        <dbReference type="ARBA" id="ARBA00023125"/>
    </source>
</evidence>
<dbReference type="PANTHER" id="PTHR43132">
    <property type="entry name" value="ARSENICAL RESISTANCE OPERON REPRESSOR ARSR-RELATED"/>
    <property type="match status" value="1"/>
</dbReference>
<dbReference type="InterPro" id="IPR051011">
    <property type="entry name" value="Metal_resp_trans_reg"/>
</dbReference>
<dbReference type="AlphaFoldDB" id="A0A6I3I4D9"/>